<dbReference type="RefSeq" id="XP_031430686.1">
    <property type="nucleotide sequence ID" value="XM_031574826.2"/>
</dbReference>
<dbReference type="AlphaFoldDB" id="A0A6P8G465"/>
<sequence length="412" mass="46738">MLMPSHMLSVSFIGLHRYYKCTRTTKSWSPEIPFVELYGHLLAVIVTCKLHPSGILHVLWIMASKYTPETNAMPHQVVKIVGSKQVKYFVEGGPNKEKVLNEREAEDVHTSMGSILEDVSVHTGQITPSESPFLNEALTEYTRIHKELQQIRDRQCVTAPCGDRSLSYIHLKKSLSAVTDLRRAAQQRSLSGGREKGELKDEEPEERVAQEPEERVAQAVREELQGWGVSPLKNIERDVLELDASFTGTIHQSLLTYVFLRNEVPLKLPTLGHLFHTFSEKTCPDEVQYRELLHFLRDVAEDDQKEMKTDESSQPGSRPSVSAHSDLSSPPTNDRTNESWVERFQKMERALDLCDIQNTGLLDKDKARRLIQNYNVILDLNLSPLKIAEATRSIHSEGRIHLASALRCLKGL</sequence>
<dbReference type="InterPro" id="IPR048316">
    <property type="entry name" value="DUF5580_N"/>
</dbReference>
<dbReference type="InterPro" id="IPR049247">
    <property type="entry name" value="DUF5580_C"/>
</dbReference>
<reference evidence="5" key="1">
    <citation type="submission" date="2025-08" db="UniProtKB">
        <authorList>
            <consortium name="RefSeq"/>
        </authorList>
    </citation>
    <scope>IDENTIFICATION</scope>
</reference>
<evidence type="ECO:0000313" key="5">
    <source>
        <dbReference type="RefSeq" id="XP_031430686.1"/>
    </source>
</evidence>
<protein>
    <submittedName>
        <fullName evidence="5">Uncharacterized protein C1orf87 homolog isoform X1</fullName>
    </submittedName>
</protein>
<feature type="domain" description="DUF5580" evidence="3">
    <location>
        <begin position="338"/>
        <end position="412"/>
    </location>
</feature>
<evidence type="ECO:0000259" key="3">
    <source>
        <dbReference type="Pfam" id="PF20743"/>
    </source>
</evidence>
<organism evidence="4 5">
    <name type="scientific">Clupea harengus</name>
    <name type="common">Atlantic herring</name>
    <dbReference type="NCBI Taxonomy" id="7950"/>
    <lineage>
        <taxon>Eukaryota</taxon>
        <taxon>Metazoa</taxon>
        <taxon>Chordata</taxon>
        <taxon>Craniata</taxon>
        <taxon>Vertebrata</taxon>
        <taxon>Euteleostomi</taxon>
        <taxon>Actinopterygii</taxon>
        <taxon>Neopterygii</taxon>
        <taxon>Teleostei</taxon>
        <taxon>Clupei</taxon>
        <taxon>Clupeiformes</taxon>
        <taxon>Clupeoidei</taxon>
        <taxon>Clupeidae</taxon>
        <taxon>Clupea</taxon>
    </lineage>
</organism>
<proteinExistence type="predicted"/>
<keyword evidence="4" id="KW-1185">Reference proteome</keyword>
<name>A0A6P8G465_CLUHA</name>
<dbReference type="OrthoDB" id="9989690at2759"/>
<dbReference type="SUPFAM" id="SSF47473">
    <property type="entry name" value="EF-hand"/>
    <property type="match status" value="1"/>
</dbReference>
<dbReference type="Pfam" id="PF17743">
    <property type="entry name" value="DUF5580"/>
    <property type="match status" value="1"/>
</dbReference>
<feature type="compositionally biased region" description="Polar residues" evidence="1">
    <location>
        <begin position="312"/>
        <end position="334"/>
    </location>
</feature>
<feature type="domain" description="DUF5580" evidence="2">
    <location>
        <begin position="219"/>
        <end position="303"/>
    </location>
</feature>
<dbReference type="GeneID" id="105907756"/>
<dbReference type="Proteomes" id="UP000515152">
    <property type="component" value="Chromosome 10"/>
</dbReference>
<feature type="region of interest" description="Disordered" evidence="1">
    <location>
        <begin position="186"/>
        <end position="214"/>
    </location>
</feature>
<evidence type="ECO:0000259" key="2">
    <source>
        <dbReference type="Pfam" id="PF17743"/>
    </source>
</evidence>
<dbReference type="InterPro" id="IPR040774">
    <property type="entry name" value="DUF5580"/>
</dbReference>
<feature type="region of interest" description="Disordered" evidence="1">
    <location>
        <begin position="304"/>
        <end position="338"/>
    </location>
</feature>
<accession>A0A6P8G465</accession>
<evidence type="ECO:0000313" key="4">
    <source>
        <dbReference type="Proteomes" id="UP000515152"/>
    </source>
</evidence>
<dbReference type="InterPro" id="IPR011992">
    <property type="entry name" value="EF-hand-dom_pair"/>
</dbReference>
<dbReference type="Pfam" id="PF20743">
    <property type="entry name" value="DUF5580_C"/>
    <property type="match status" value="1"/>
</dbReference>
<gene>
    <name evidence="5" type="primary">LOC105907756</name>
</gene>
<evidence type="ECO:0000256" key="1">
    <source>
        <dbReference type="SAM" id="MobiDB-lite"/>
    </source>
</evidence>
<dbReference type="PANTHER" id="PTHR34830">
    <property type="entry name" value="SIMILAR TO HYPOTHETICAL PROTEIN MGC34837"/>
    <property type="match status" value="1"/>
</dbReference>
<dbReference type="PANTHER" id="PTHR34830:SF1">
    <property type="entry name" value="GENE 12695-RELATED"/>
    <property type="match status" value="1"/>
</dbReference>